<evidence type="ECO:0000256" key="4">
    <source>
        <dbReference type="ARBA" id="ARBA00022989"/>
    </source>
</evidence>
<dbReference type="CDD" id="cd06174">
    <property type="entry name" value="MFS"/>
    <property type="match status" value="1"/>
</dbReference>
<dbReference type="InterPro" id="IPR036259">
    <property type="entry name" value="MFS_trans_sf"/>
</dbReference>
<organism evidence="8 9">
    <name type="scientific">Pseudodesulfovibrio nedwellii</name>
    <dbReference type="NCBI Taxonomy" id="2973072"/>
    <lineage>
        <taxon>Bacteria</taxon>
        <taxon>Pseudomonadati</taxon>
        <taxon>Thermodesulfobacteriota</taxon>
        <taxon>Desulfovibrionia</taxon>
        <taxon>Desulfovibrionales</taxon>
        <taxon>Desulfovibrionaceae</taxon>
    </lineage>
</organism>
<evidence type="ECO:0000259" key="7">
    <source>
        <dbReference type="PROSITE" id="PS50850"/>
    </source>
</evidence>
<dbReference type="PROSITE" id="PS50850">
    <property type="entry name" value="MFS"/>
    <property type="match status" value="1"/>
</dbReference>
<evidence type="ECO:0000256" key="2">
    <source>
        <dbReference type="ARBA" id="ARBA00022475"/>
    </source>
</evidence>
<feature type="transmembrane region" description="Helical" evidence="6">
    <location>
        <begin position="12"/>
        <end position="36"/>
    </location>
</feature>
<dbReference type="SUPFAM" id="SSF103473">
    <property type="entry name" value="MFS general substrate transporter"/>
    <property type="match status" value="1"/>
</dbReference>
<sequence>MQESKGFNVKTFVILFFIGMGYAITYAVPFVQYVFYDTTMHALDATNAQLGTLVAIFGIGNIAGAPIGGIISDKYNHKLVYLAGLFGTSMLSLLWAFNLNYGFSIFIFAGLAVTGLFLLFPAHIKIVRSLVDESKQGKVFGFAESFAGIGSTIVNAIALAIFAKYANEIFGFKAVLIFFSVCGVITTAILYYLIEDPKKETKAEAASGKSSDKITLKDFFIVLKCPGTWFAGIAVFSTYTLYCSLSYFTPYFTNVLGVSVVFSGGLAIIRTYGLRFFLCPVGGYLGDKMNSVTKVLLFSWLACIGVILTIMFLPEHTAIGIAITLMLLLSAFVFTARGAMFAVPSEVQIPLKYAAITGGIVCAIGYSPDLFQFILFGNWIDTYGNEAYTMIFTYDIVMTVVGVISALLTFKYKKSLSKMVEKAA</sequence>
<name>A0ABM8B4Q9_9BACT</name>
<feature type="transmembrane region" description="Helical" evidence="6">
    <location>
        <begin position="219"/>
        <end position="239"/>
    </location>
</feature>
<feature type="transmembrane region" description="Helical" evidence="6">
    <location>
        <begin position="79"/>
        <end position="97"/>
    </location>
</feature>
<dbReference type="RefSeq" id="WP_281761236.1">
    <property type="nucleotide sequence ID" value="NZ_AP026709.1"/>
</dbReference>
<dbReference type="InterPro" id="IPR011701">
    <property type="entry name" value="MFS"/>
</dbReference>
<feature type="transmembrane region" description="Helical" evidence="6">
    <location>
        <begin position="387"/>
        <end position="410"/>
    </location>
</feature>
<feature type="transmembrane region" description="Helical" evidence="6">
    <location>
        <begin position="251"/>
        <end position="274"/>
    </location>
</feature>
<dbReference type="Pfam" id="PF07690">
    <property type="entry name" value="MFS_1"/>
    <property type="match status" value="1"/>
</dbReference>
<feature type="domain" description="Major facilitator superfamily (MFS) profile" evidence="7">
    <location>
        <begin position="1"/>
        <end position="414"/>
    </location>
</feature>
<proteinExistence type="predicted"/>
<dbReference type="InterPro" id="IPR050189">
    <property type="entry name" value="MFS_Efflux_Transporters"/>
</dbReference>
<gene>
    <name evidence="8" type="ORF">SYK_31030</name>
</gene>
<evidence type="ECO:0000256" key="5">
    <source>
        <dbReference type="ARBA" id="ARBA00023136"/>
    </source>
</evidence>
<dbReference type="Gene3D" id="1.20.1250.20">
    <property type="entry name" value="MFS general substrate transporter like domains"/>
    <property type="match status" value="2"/>
</dbReference>
<feature type="transmembrane region" description="Helical" evidence="6">
    <location>
        <begin position="103"/>
        <end position="127"/>
    </location>
</feature>
<feature type="transmembrane region" description="Helical" evidence="6">
    <location>
        <begin position="353"/>
        <end position="375"/>
    </location>
</feature>
<reference evidence="8 9" key="1">
    <citation type="submission" date="2022-08" db="EMBL/GenBank/DDBJ databases">
        <title>Genome Sequence of the sulphate-reducing bacterium, Pseudodesulfovibrio sp. SYK.</title>
        <authorList>
            <person name="Kondo R."/>
            <person name="Kataoka T."/>
        </authorList>
    </citation>
    <scope>NUCLEOTIDE SEQUENCE [LARGE SCALE GENOMIC DNA]</scope>
    <source>
        <strain evidence="8 9">SYK</strain>
    </source>
</reference>
<feature type="transmembrane region" description="Helical" evidence="6">
    <location>
        <begin position="295"/>
        <end position="313"/>
    </location>
</feature>
<dbReference type="EMBL" id="AP026709">
    <property type="protein sequence ID" value="BDQ38743.1"/>
    <property type="molecule type" value="Genomic_DNA"/>
</dbReference>
<evidence type="ECO:0000256" key="1">
    <source>
        <dbReference type="ARBA" id="ARBA00004651"/>
    </source>
</evidence>
<dbReference type="Proteomes" id="UP001317742">
    <property type="component" value="Chromosome"/>
</dbReference>
<evidence type="ECO:0000313" key="9">
    <source>
        <dbReference type="Proteomes" id="UP001317742"/>
    </source>
</evidence>
<feature type="transmembrane region" description="Helical" evidence="6">
    <location>
        <begin position="319"/>
        <end position="341"/>
    </location>
</feature>
<protein>
    <submittedName>
        <fullName evidence="8">MFS transporter</fullName>
    </submittedName>
</protein>
<keyword evidence="9" id="KW-1185">Reference proteome</keyword>
<comment type="subcellular location">
    <subcellularLocation>
        <location evidence="1">Cell membrane</location>
        <topology evidence="1">Multi-pass membrane protein</topology>
    </subcellularLocation>
</comment>
<evidence type="ECO:0000256" key="3">
    <source>
        <dbReference type="ARBA" id="ARBA00022692"/>
    </source>
</evidence>
<keyword evidence="5 6" id="KW-0472">Membrane</keyword>
<dbReference type="PANTHER" id="PTHR43124:SF3">
    <property type="entry name" value="CHLORAMPHENICOL EFFLUX PUMP RV0191"/>
    <property type="match status" value="1"/>
</dbReference>
<feature type="transmembrane region" description="Helical" evidence="6">
    <location>
        <begin position="169"/>
        <end position="194"/>
    </location>
</feature>
<evidence type="ECO:0000313" key="8">
    <source>
        <dbReference type="EMBL" id="BDQ38743.1"/>
    </source>
</evidence>
<dbReference type="PANTHER" id="PTHR43124">
    <property type="entry name" value="PURINE EFFLUX PUMP PBUE"/>
    <property type="match status" value="1"/>
</dbReference>
<feature type="transmembrane region" description="Helical" evidence="6">
    <location>
        <begin position="48"/>
        <end position="67"/>
    </location>
</feature>
<keyword evidence="3 6" id="KW-0812">Transmembrane</keyword>
<accession>A0ABM8B4Q9</accession>
<dbReference type="InterPro" id="IPR020846">
    <property type="entry name" value="MFS_dom"/>
</dbReference>
<evidence type="ECO:0000256" key="6">
    <source>
        <dbReference type="SAM" id="Phobius"/>
    </source>
</evidence>
<keyword evidence="2" id="KW-1003">Cell membrane</keyword>
<feature type="transmembrane region" description="Helical" evidence="6">
    <location>
        <begin position="139"/>
        <end position="163"/>
    </location>
</feature>
<keyword evidence="4 6" id="KW-1133">Transmembrane helix</keyword>